<feature type="compositionally biased region" description="Acidic residues" evidence="1">
    <location>
        <begin position="475"/>
        <end position="491"/>
    </location>
</feature>
<keyword evidence="3" id="KW-1185">Reference proteome</keyword>
<evidence type="ECO:0000256" key="1">
    <source>
        <dbReference type="SAM" id="MobiDB-lite"/>
    </source>
</evidence>
<accession>A0A371CN33</accession>
<feature type="region of interest" description="Disordered" evidence="1">
    <location>
        <begin position="475"/>
        <end position="524"/>
    </location>
</feature>
<dbReference type="Proteomes" id="UP000256964">
    <property type="component" value="Unassembled WGS sequence"/>
</dbReference>
<dbReference type="PANTHER" id="PTHR31912">
    <property type="entry name" value="IP13529P"/>
    <property type="match status" value="1"/>
</dbReference>
<protein>
    <submittedName>
        <fullName evidence="2">Uncharacterized protein</fullName>
    </submittedName>
</protein>
<proteinExistence type="predicted"/>
<dbReference type="OrthoDB" id="2506088at2759"/>
<dbReference type="STRING" id="139420.A0A371CN33"/>
<name>A0A371CN33_9APHY</name>
<reference evidence="2 3" key="1">
    <citation type="journal article" date="2018" name="Biotechnol. Biofuels">
        <title>Integrative visual omics of the white-rot fungus Polyporus brumalis exposes the biotechnological potential of its oxidative enzymes for delignifying raw plant biomass.</title>
        <authorList>
            <person name="Miyauchi S."/>
            <person name="Rancon A."/>
            <person name="Drula E."/>
            <person name="Hage H."/>
            <person name="Chaduli D."/>
            <person name="Favel A."/>
            <person name="Grisel S."/>
            <person name="Henrissat B."/>
            <person name="Herpoel-Gimbert I."/>
            <person name="Ruiz-Duenas F.J."/>
            <person name="Chevret D."/>
            <person name="Hainaut M."/>
            <person name="Lin J."/>
            <person name="Wang M."/>
            <person name="Pangilinan J."/>
            <person name="Lipzen A."/>
            <person name="Lesage-Meessen L."/>
            <person name="Navarro D."/>
            <person name="Riley R."/>
            <person name="Grigoriev I.V."/>
            <person name="Zhou S."/>
            <person name="Raouche S."/>
            <person name="Rosso M.N."/>
        </authorList>
    </citation>
    <scope>NUCLEOTIDE SEQUENCE [LARGE SCALE GENOMIC DNA]</scope>
    <source>
        <strain evidence="2 3">BRFM 1820</strain>
    </source>
</reference>
<dbReference type="EMBL" id="KZ857504">
    <property type="protein sequence ID" value="RDX41700.1"/>
    <property type="molecule type" value="Genomic_DNA"/>
</dbReference>
<evidence type="ECO:0000313" key="3">
    <source>
        <dbReference type="Proteomes" id="UP000256964"/>
    </source>
</evidence>
<dbReference type="AlphaFoldDB" id="A0A371CN33"/>
<dbReference type="PANTHER" id="PTHR31912:SF34">
    <property type="entry name" value="NOTOCHORD-RELATED PROTEIN"/>
    <property type="match status" value="1"/>
</dbReference>
<evidence type="ECO:0000313" key="2">
    <source>
        <dbReference type="EMBL" id="RDX41700.1"/>
    </source>
</evidence>
<organism evidence="2 3">
    <name type="scientific">Lentinus brumalis</name>
    <dbReference type="NCBI Taxonomy" id="2498619"/>
    <lineage>
        <taxon>Eukaryota</taxon>
        <taxon>Fungi</taxon>
        <taxon>Dikarya</taxon>
        <taxon>Basidiomycota</taxon>
        <taxon>Agaricomycotina</taxon>
        <taxon>Agaricomycetes</taxon>
        <taxon>Polyporales</taxon>
        <taxon>Polyporaceae</taxon>
        <taxon>Lentinus</taxon>
    </lineage>
</organism>
<sequence length="803" mass="89540">MADYMCRYRGSLIGKHFKTISQVMVFAVSGLVDEVLERAWLAVGRLTVLIWEAQIDNIKVFVEELRSAINEVLDFAATLSPGLVTDKNKLHILLHLPEHVERFGPALLFSTERYESFNHIFRLCSIHSNRQAPSRDIASAFAQQERCRHVLTGGYWLDKTAHRWVCASPAVLGHLRSHPREAHLLGVPVPTTPAAGTMRLPPLQPSAGSGTGPLSSGDRQRNLALPWGRLECSKLFPTLAAPPGQWKRGGTVVVQNGDVVSPGAEVLIRRNTRTEPLLALESARANSTEAPSLLLASVCELLVSDAPREYASWVVIRLSTLGHVPHIKLKMPTLVRDGSYHLVHAEDILCAVNVQHDCFHAKCTATGTRGLTQEREITSRTRTIVQHKDESHYILNTLGLHNQRYIRMAVPASLMTSQSYFTDRAAVHKHAAESLRDTKLQKKLAREALIRKNAEAALRTTNPAAAADILGLEGEAETGSPDEEDAVDVDNPDILLNDTSTDREEDTETTAQAPALPDADLMPDEDKQGLTAEQVSDVVRFCELSPVDMLIDLKIHLFKNENELLRRFLRIFVRHPDFATRMKAYVAAALLAPIAPAYLDQVYTSLALHLEKNVEGIVGLSPSCRRDPADWMLVKSVLANDLSAERSSMKRKIELAIQNKLDIYAFTQSMMSHDVRPKQAHWARFAWLRKRTIQYKEQKPCPKNYWKFVDEELKAIRVSARIDNPNNEMGRRLAETTFFTQILSADIVAYPITSGAVAKRTFTNEGLTELQVSVENAVRGIVLDDSVVRPDDAPAEDEEQEEA</sequence>
<gene>
    <name evidence="2" type="ORF">OH76DRAFT_1489271</name>
</gene>